<evidence type="ECO:0000313" key="2">
    <source>
        <dbReference type="Proteomes" id="UP000245765"/>
    </source>
</evidence>
<organism evidence="1 2">
    <name type="scientific">Falsiroseomonas bella</name>
    <dbReference type="NCBI Taxonomy" id="2184016"/>
    <lineage>
        <taxon>Bacteria</taxon>
        <taxon>Pseudomonadati</taxon>
        <taxon>Pseudomonadota</taxon>
        <taxon>Alphaproteobacteria</taxon>
        <taxon>Acetobacterales</taxon>
        <taxon>Roseomonadaceae</taxon>
        <taxon>Falsiroseomonas</taxon>
    </lineage>
</organism>
<comment type="caution">
    <text evidence="1">The sequence shown here is derived from an EMBL/GenBank/DDBJ whole genome shotgun (WGS) entry which is preliminary data.</text>
</comment>
<name>A0A317FKU8_9PROT</name>
<protein>
    <submittedName>
        <fullName evidence="1">Uncharacterized protein</fullName>
    </submittedName>
</protein>
<keyword evidence="2" id="KW-1185">Reference proteome</keyword>
<dbReference type="AlphaFoldDB" id="A0A317FKU8"/>
<dbReference type="EMBL" id="QGNA01000001">
    <property type="protein sequence ID" value="PWS38216.1"/>
    <property type="molecule type" value="Genomic_DNA"/>
</dbReference>
<proteinExistence type="predicted"/>
<accession>A0A317FKU8</accession>
<evidence type="ECO:0000313" key="1">
    <source>
        <dbReference type="EMBL" id="PWS38216.1"/>
    </source>
</evidence>
<dbReference type="RefSeq" id="WP_109868837.1">
    <property type="nucleotide sequence ID" value="NZ_QGNA01000001.1"/>
</dbReference>
<sequence length="64" mass="7159">MSEAKPARLARSPEIEGRLRSMALLLSSLAEEAAEQGLDQVFQVLREARQALIAEARRYYGVEL</sequence>
<gene>
    <name evidence="1" type="ORF">DFH01_02645</name>
</gene>
<dbReference type="Proteomes" id="UP000245765">
    <property type="component" value="Unassembled WGS sequence"/>
</dbReference>
<reference evidence="2" key="1">
    <citation type="submission" date="2018-05" db="EMBL/GenBank/DDBJ databases">
        <authorList>
            <person name="Du Z."/>
            <person name="Wang X."/>
        </authorList>
    </citation>
    <scope>NUCLEOTIDE SEQUENCE [LARGE SCALE GENOMIC DNA]</scope>
    <source>
        <strain evidence="2">CQN31</strain>
    </source>
</reference>